<proteinExistence type="predicted"/>
<keyword evidence="3" id="KW-1185">Reference proteome</keyword>
<reference evidence="2 3" key="1">
    <citation type="journal article" date="2015" name="Proc. Natl. Acad. Sci. U.S.A.">
        <title>The resurrection genome of Boea hygrometrica: A blueprint for survival of dehydration.</title>
        <authorList>
            <person name="Xiao L."/>
            <person name="Yang G."/>
            <person name="Zhang L."/>
            <person name="Yang X."/>
            <person name="Zhao S."/>
            <person name="Ji Z."/>
            <person name="Zhou Q."/>
            <person name="Hu M."/>
            <person name="Wang Y."/>
            <person name="Chen M."/>
            <person name="Xu Y."/>
            <person name="Jin H."/>
            <person name="Xiao X."/>
            <person name="Hu G."/>
            <person name="Bao F."/>
            <person name="Hu Y."/>
            <person name="Wan P."/>
            <person name="Li L."/>
            <person name="Deng X."/>
            <person name="Kuang T."/>
            <person name="Xiang C."/>
            <person name="Zhu J.K."/>
            <person name="Oliver M.J."/>
            <person name="He Y."/>
        </authorList>
    </citation>
    <scope>NUCLEOTIDE SEQUENCE [LARGE SCALE GENOMIC DNA]</scope>
    <source>
        <strain evidence="3">cv. XS01</strain>
    </source>
</reference>
<evidence type="ECO:0000313" key="3">
    <source>
        <dbReference type="Proteomes" id="UP000250235"/>
    </source>
</evidence>
<organism evidence="2 3">
    <name type="scientific">Dorcoceras hygrometricum</name>
    <dbReference type="NCBI Taxonomy" id="472368"/>
    <lineage>
        <taxon>Eukaryota</taxon>
        <taxon>Viridiplantae</taxon>
        <taxon>Streptophyta</taxon>
        <taxon>Embryophyta</taxon>
        <taxon>Tracheophyta</taxon>
        <taxon>Spermatophyta</taxon>
        <taxon>Magnoliopsida</taxon>
        <taxon>eudicotyledons</taxon>
        <taxon>Gunneridae</taxon>
        <taxon>Pentapetalae</taxon>
        <taxon>asterids</taxon>
        <taxon>lamiids</taxon>
        <taxon>Lamiales</taxon>
        <taxon>Gesneriaceae</taxon>
        <taxon>Didymocarpoideae</taxon>
        <taxon>Trichosporeae</taxon>
        <taxon>Loxocarpinae</taxon>
        <taxon>Dorcoceras</taxon>
    </lineage>
</organism>
<protein>
    <submittedName>
        <fullName evidence="2">Uncharacterized protein</fullName>
    </submittedName>
</protein>
<accession>A0A2Z7BXR2</accession>
<name>A0A2Z7BXR2_9LAMI</name>
<evidence type="ECO:0000313" key="2">
    <source>
        <dbReference type="EMBL" id="KZV39422.1"/>
    </source>
</evidence>
<feature type="compositionally biased region" description="Basic residues" evidence="1">
    <location>
        <begin position="1"/>
        <end position="11"/>
    </location>
</feature>
<dbReference type="EMBL" id="KV000980">
    <property type="protein sequence ID" value="KZV39422.1"/>
    <property type="molecule type" value="Genomic_DNA"/>
</dbReference>
<dbReference type="Proteomes" id="UP000250235">
    <property type="component" value="Unassembled WGS sequence"/>
</dbReference>
<gene>
    <name evidence="2" type="ORF">F511_31266</name>
</gene>
<feature type="region of interest" description="Disordered" evidence="1">
    <location>
        <begin position="1"/>
        <end position="37"/>
    </location>
</feature>
<evidence type="ECO:0000256" key="1">
    <source>
        <dbReference type="SAM" id="MobiDB-lite"/>
    </source>
</evidence>
<dbReference type="AlphaFoldDB" id="A0A2Z7BXR2"/>
<sequence length="58" mass="7012">MPPRRRSRGRGKIPEESEGQNEEMQRSIPRRGRERQVEIEVDELEARVDDMERRFEDS</sequence>